<dbReference type="AlphaFoldDB" id="A0A9Q1GTA3"/>
<dbReference type="Proteomes" id="UP001153076">
    <property type="component" value="Unassembled WGS sequence"/>
</dbReference>
<proteinExistence type="predicted"/>
<protein>
    <submittedName>
        <fullName evidence="2">Uncharacterized protein</fullName>
    </submittedName>
</protein>
<gene>
    <name evidence="2" type="ORF">Cgig2_003242</name>
</gene>
<comment type="caution">
    <text evidence="2">The sequence shown here is derived from an EMBL/GenBank/DDBJ whole genome shotgun (WGS) entry which is preliminary data.</text>
</comment>
<feature type="region of interest" description="Disordered" evidence="1">
    <location>
        <begin position="204"/>
        <end position="233"/>
    </location>
</feature>
<dbReference type="OrthoDB" id="1751576at2759"/>
<organism evidence="2 3">
    <name type="scientific">Carnegiea gigantea</name>
    <dbReference type="NCBI Taxonomy" id="171969"/>
    <lineage>
        <taxon>Eukaryota</taxon>
        <taxon>Viridiplantae</taxon>
        <taxon>Streptophyta</taxon>
        <taxon>Embryophyta</taxon>
        <taxon>Tracheophyta</taxon>
        <taxon>Spermatophyta</taxon>
        <taxon>Magnoliopsida</taxon>
        <taxon>eudicotyledons</taxon>
        <taxon>Gunneridae</taxon>
        <taxon>Pentapetalae</taxon>
        <taxon>Caryophyllales</taxon>
        <taxon>Cactineae</taxon>
        <taxon>Cactaceae</taxon>
        <taxon>Cactoideae</taxon>
        <taxon>Echinocereeae</taxon>
        <taxon>Carnegiea</taxon>
    </lineage>
</organism>
<name>A0A9Q1GTA3_9CARY</name>
<evidence type="ECO:0000313" key="2">
    <source>
        <dbReference type="EMBL" id="KAJ8425174.1"/>
    </source>
</evidence>
<evidence type="ECO:0000256" key="1">
    <source>
        <dbReference type="SAM" id="MobiDB-lite"/>
    </source>
</evidence>
<feature type="region of interest" description="Disordered" evidence="1">
    <location>
        <begin position="153"/>
        <end position="174"/>
    </location>
</feature>
<accession>A0A9Q1GTA3</accession>
<evidence type="ECO:0000313" key="3">
    <source>
        <dbReference type="Proteomes" id="UP001153076"/>
    </source>
</evidence>
<dbReference type="EMBL" id="JAKOGI010001525">
    <property type="protein sequence ID" value="KAJ8425174.1"/>
    <property type="molecule type" value="Genomic_DNA"/>
</dbReference>
<sequence length="233" mass="25255">MSVDDIVVEIHHGGKFVDGVKVEYIGDMAAAATVHKRLVVHLVYRVDVPKEMVPKMLALPCPSMATQQSNVDLISSSINNGQECDQNGGLDGSTSAFGPESPIPWDKLIEGESLNKEFGDSEYVHQTEVDLEAFEDIAGCISKVRGKRKINVGGGVDDDECQNDGDEHNLDTDIQDEYEADVEDLETSDEEWAAARAKVGECKKQKGSGRIDNAKQVDKQDMAADKSATGGIE</sequence>
<keyword evidence="3" id="KW-1185">Reference proteome</keyword>
<feature type="compositionally biased region" description="Basic and acidic residues" evidence="1">
    <location>
        <begin position="212"/>
        <end position="224"/>
    </location>
</feature>
<reference evidence="2" key="1">
    <citation type="submission" date="2022-04" db="EMBL/GenBank/DDBJ databases">
        <title>Carnegiea gigantea Genome sequencing and assembly v2.</title>
        <authorList>
            <person name="Copetti D."/>
            <person name="Sanderson M.J."/>
            <person name="Burquez A."/>
            <person name="Wojciechowski M.F."/>
        </authorList>
    </citation>
    <scope>NUCLEOTIDE SEQUENCE</scope>
    <source>
        <strain evidence="2">SGP5-SGP5p</strain>
        <tissue evidence="2">Aerial part</tissue>
    </source>
</reference>